<evidence type="ECO:0000313" key="2">
    <source>
        <dbReference type="Proteomes" id="UP000509478"/>
    </source>
</evidence>
<dbReference type="Proteomes" id="UP000509478">
    <property type="component" value="Chromosome"/>
</dbReference>
<dbReference type="EMBL" id="CP026995">
    <property type="protein sequence ID" value="QLH06312.1"/>
    <property type="molecule type" value="Genomic_DNA"/>
</dbReference>
<dbReference type="KEGG" id="nue:C5F50_03900"/>
<sequence>MVQIHFVEVDSFLDFARFVCAFREYPLRVYAHKLHGKMVLSSRIVLSKSILAFYTDYQEGRYIEYDPKGGKETSRVVSSIQSTSDHAPIVHLDSLPFQIKYYKKTADKFKISKVLDLGNLARLTYDPEWPDNPKITLLCFPKGEKWIVGYMSVIELAETVYCFYYVELDEEPDKPFIKYSGHKGISAQFTDIFQHGFPYLPVVKLKKNHPLFGFIAKK</sequence>
<keyword evidence="2" id="KW-1185">Reference proteome</keyword>
<dbReference type="OrthoDB" id="986at2157"/>
<proteinExistence type="predicted"/>
<name>A0A7D5M484_9ARCH</name>
<organism evidence="1 2">
    <name type="scientific">Nitrosopumilus ureiphilus</name>
    <dbReference type="NCBI Taxonomy" id="1470067"/>
    <lineage>
        <taxon>Archaea</taxon>
        <taxon>Nitrososphaerota</taxon>
        <taxon>Nitrososphaeria</taxon>
        <taxon>Nitrosopumilales</taxon>
        <taxon>Nitrosopumilaceae</taxon>
        <taxon>Nitrosopumilus</taxon>
    </lineage>
</organism>
<dbReference type="AlphaFoldDB" id="A0A7D5M484"/>
<accession>A0A7D5M484</accession>
<gene>
    <name evidence="1" type="ORF">C5F50_03900</name>
</gene>
<evidence type="ECO:0000313" key="1">
    <source>
        <dbReference type="EMBL" id="QLH06312.1"/>
    </source>
</evidence>
<reference evidence="1 2" key="1">
    <citation type="submission" date="2018-02" db="EMBL/GenBank/DDBJ databases">
        <title>Complete genome of Nitrosopumilus ureaphilus PS0.</title>
        <authorList>
            <person name="Qin W."/>
            <person name="Zheng Y."/>
            <person name="Stahl D.A."/>
        </authorList>
    </citation>
    <scope>NUCLEOTIDE SEQUENCE [LARGE SCALE GENOMIC DNA]</scope>
    <source>
        <strain evidence="1 2">PS0</strain>
    </source>
</reference>
<protein>
    <submittedName>
        <fullName evidence="1">Uncharacterized protein</fullName>
    </submittedName>
</protein>